<name>A0A9Y6JK58_9CICH</name>
<feature type="region of interest" description="Disordered" evidence="3">
    <location>
        <begin position="859"/>
        <end position="928"/>
    </location>
</feature>
<feature type="region of interest" description="Disordered" evidence="3">
    <location>
        <begin position="227"/>
        <end position="249"/>
    </location>
</feature>
<keyword evidence="2" id="KW-0539">Nucleus</keyword>
<evidence type="ECO:0000313" key="4">
    <source>
        <dbReference type="Proteomes" id="UP000695023"/>
    </source>
</evidence>
<evidence type="ECO:0000256" key="1">
    <source>
        <dbReference type="ARBA" id="ARBA00004123"/>
    </source>
</evidence>
<dbReference type="AlphaFoldDB" id="A0A9Y6JK58"/>
<sequence>MDQDSKSASFSESLVLDNAEKGVVVAGIKDNTISPKSGERFVAATIQLDKLEKNDVEKILKVLEPYESNINLLTKKDLSPGVDLGSLGVGLKDSAAILQKDLSLDASAQGPTVSLDGLNGKLNDAQGLGVKISEPTLNGDLPSLSLNKPSTDAGATFKMPSAGLTMPDIKSDSSGTLEVPDISVSAPNLNTPIATLDINKPEAEGKLKHKAPKFTMPHFNLSDLDAPKADTDVSGDPGLPSVSGSMERPDLNLSAPKLDLKSNDLELNGPKVDLNSPDVNVKAPDANIEAPSGKIKWPHLKWKSQKLKGPDADLSTPNASISTPKIDGDLSTPDVNVGSAQADIKGPDLDVQTPDLNVDAPSGKINWPHLKWKKPKLEGSKADLDMDADLKKPDLSLSAPKIEGDINVPNAELSLPETELKAPGVDVHAPDADIDAPSGKINWPHLKWKKSKLNGPKADMDLNADLSPPDASVPKIDGEISTPDVSLNLPKADIDIKAPDADINPPSGKIKFPTLRKPKFLVSGPKVKAPDVDVDADVKAPDLSLSAEAPDADLNLPKADIDIKAPDADINPPSGKIKFPTLKKPKFLVSGLKTPNVNLYPPKIGGSLSAPNIDTSMPKIELEAPNANVKCPGLDVNLPEADLKDSNIQLKTPDLDLNTHLGDFKMPHYNHPKLDLSSPEVEAPSINPTVEAGIKVPGVSTDMPTTDAHISVPAVDLNAPNVGDIKGPDVDVKTPDVDASLEKPKMPHFKIPKFNLFGSKTKSPETNASADLEGSGSDSDVVEVEVPVFKFHRLPQINIDGIGGITEALSSIKSDLEEKDFVFSKGIRLPVVNATAKGGEKIDILERLKIAREKASSVNVSPTEEKTDIDLQHTGAGLDANTSTGAGDAALVRGGTFKVDKPESTLGLTRSPSPGPRPGPGLTRGTGP</sequence>
<organism evidence="4 5">
    <name type="scientific">Pundamilia nyererei</name>
    <dbReference type="NCBI Taxonomy" id="303518"/>
    <lineage>
        <taxon>Eukaryota</taxon>
        <taxon>Metazoa</taxon>
        <taxon>Chordata</taxon>
        <taxon>Craniata</taxon>
        <taxon>Vertebrata</taxon>
        <taxon>Euteleostomi</taxon>
        <taxon>Actinopterygii</taxon>
        <taxon>Neopterygii</taxon>
        <taxon>Teleostei</taxon>
        <taxon>Neoteleostei</taxon>
        <taxon>Acanthomorphata</taxon>
        <taxon>Ovalentaria</taxon>
        <taxon>Cichlomorphae</taxon>
        <taxon>Cichliformes</taxon>
        <taxon>Cichlidae</taxon>
        <taxon>African cichlids</taxon>
        <taxon>Pseudocrenilabrinae</taxon>
        <taxon>Haplochromini</taxon>
        <taxon>Pundamilia</taxon>
    </lineage>
</organism>
<comment type="subcellular location">
    <subcellularLocation>
        <location evidence="1">Nucleus</location>
    </subcellularLocation>
</comment>
<gene>
    <name evidence="5" type="primary">LOC102198940</name>
</gene>
<dbReference type="InterPro" id="IPR052082">
    <property type="entry name" value="Myelin_sheath_structural"/>
</dbReference>
<reference evidence="5" key="1">
    <citation type="submission" date="2025-08" db="UniProtKB">
        <authorList>
            <consortium name="RefSeq"/>
        </authorList>
    </citation>
    <scope>IDENTIFICATION</scope>
</reference>
<proteinExistence type="predicted"/>
<dbReference type="GO" id="GO:0005634">
    <property type="term" value="C:nucleus"/>
    <property type="evidence" value="ECO:0007669"/>
    <property type="project" value="UniProtKB-SubCell"/>
</dbReference>
<protein>
    <submittedName>
        <fullName evidence="5">Neuroblast differentiation-associated protein AHNAK</fullName>
    </submittedName>
</protein>
<dbReference type="GeneID" id="102198940"/>
<dbReference type="Proteomes" id="UP000695023">
    <property type="component" value="Unplaced"/>
</dbReference>
<dbReference type="GO" id="GO:0043034">
    <property type="term" value="C:costamere"/>
    <property type="evidence" value="ECO:0007669"/>
    <property type="project" value="TreeGrafter"/>
</dbReference>
<feature type="region of interest" description="Disordered" evidence="3">
    <location>
        <begin position="307"/>
        <end position="332"/>
    </location>
</feature>
<dbReference type="PANTHER" id="PTHR23348">
    <property type="entry name" value="PERIAXIN/AHNAK"/>
    <property type="match status" value="1"/>
</dbReference>
<keyword evidence="4" id="KW-1185">Reference proteome</keyword>
<evidence type="ECO:0000313" key="5">
    <source>
        <dbReference type="RefSeq" id="XP_013769877.1"/>
    </source>
</evidence>
<accession>A0A9Y6JK58</accession>
<evidence type="ECO:0000256" key="3">
    <source>
        <dbReference type="SAM" id="MobiDB-lite"/>
    </source>
</evidence>
<dbReference type="RefSeq" id="XP_013769877.1">
    <property type="nucleotide sequence ID" value="XM_013914423.1"/>
</dbReference>
<evidence type="ECO:0000256" key="2">
    <source>
        <dbReference type="ARBA" id="ARBA00023242"/>
    </source>
</evidence>
<dbReference type="GO" id="GO:0043484">
    <property type="term" value="P:regulation of RNA splicing"/>
    <property type="evidence" value="ECO:0007669"/>
    <property type="project" value="TreeGrafter"/>
</dbReference>
<dbReference type="PANTHER" id="PTHR23348:SF41">
    <property type="entry name" value="NEUROBLAST DIFFERENTIATION-ASSOCIATED PROTEIN AHNAK"/>
    <property type="match status" value="1"/>
</dbReference>